<evidence type="ECO:0000313" key="3">
    <source>
        <dbReference type="Proteomes" id="UP000093366"/>
    </source>
</evidence>
<dbReference type="OrthoDB" id="6310387at2"/>
<feature type="transmembrane region" description="Helical" evidence="1">
    <location>
        <begin position="40"/>
        <end position="59"/>
    </location>
</feature>
<keyword evidence="1" id="KW-0812">Transmembrane</keyword>
<evidence type="ECO:0000313" key="2">
    <source>
        <dbReference type="EMBL" id="OCQ23125.1"/>
    </source>
</evidence>
<feature type="transmembrane region" description="Helical" evidence="1">
    <location>
        <begin position="15"/>
        <end position="34"/>
    </location>
</feature>
<name>A0A1C0TUY1_9GAMM</name>
<dbReference type="EMBL" id="MAUJ01000001">
    <property type="protein sequence ID" value="OCQ23125.1"/>
    <property type="molecule type" value="Genomic_DNA"/>
</dbReference>
<gene>
    <name evidence="2" type="ORF">A7985_04020</name>
</gene>
<comment type="caution">
    <text evidence="2">The sequence shown here is derived from an EMBL/GenBank/DDBJ whole genome shotgun (WGS) entry which is preliminary data.</text>
</comment>
<accession>A0A1C0TUY1</accession>
<dbReference type="Proteomes" id="UP000093366">
    <property type="component" value="Unassembled WGS sequence"/>
</dbReference>
<keyword evidence="1" id="KW-0472">Membrane</keyword>
<sequence>MITEAFNKKTNEKTLFLAWLFAVASWINTALVMVYSPFSILEIGALIFAVTVTQGALYLTKQVGKKNQMIGSIYKCLFEC</sequence>
<proteinExistence type="predicted"/>
<dbReference type="RefSeq" id="WP_065789110.1">
    <property type="nucleotide sequence ID" value="NZ_MAUJ01000001.1"/>
</dbReference>
<evidence type="ECO:0000256" key="1">
    <source>
        <dbReference type="SAM" id="Phobius"/>
    </source>
</evidence>
<organism evidence="2 3">
    <name type="scientific">Pseudoalteromonas luteoviolacea</name>
    <dbReference type="NCBI Taxonomy" id="43657"/>
    <lineage>
        <taxon>Bacteria</taxon>
        <taxon>Pseudomonadati</taxon>
        <taxon>Pseudomonadota</taxon>
        <taxon>Gammaproteobacteria</taxon>
        <taxon>Alteromonadales</taxon>
        <taxon>Pseudoalteromonadaceae</taxon>
        <taxon>Pseudoalteromonas</taxon>
    </lineage>
</organism>
<dbReference type="AlphaFoldDB" id="A0A1C0TUY1"/>
<protein>
    <submittedName>
        <fullName evidence="2">Uncharacterized protein</fullName>
    </submittedName>
</protein>
<keyword evidence="1" id="KW-1133">Transmembrane helix</keyword>
<reference evidence="3" key="1">
    <citation type="submission" date="2016-07" db="EMBL/GenBank/DDBJ databases">
        <authorList>
            <person name="Florea S."/>
            <person name="Webb J.S."/>
            <person name="Jaromczyk J."/>
            <person name="Schardl C.L."/>
        </authorList>
    </citation>
    <scope>NUCLEOTIDE SEQUENCE [LARGE SCALE GENOMIC DNA]</scope>
    <source>
        <strain evidence="3">IPB1</strain>
    </source>
</reference>